<keyword evidence="3" id="KW-0843">Virulence</keyword>
<dbReference type="Gene3D" id="3.90.226.10">
    <property type="entry name" value="2-enoyl-CoA Hydratase, Chain A, domain 1"/>
    <property type="match status" value="1"/>
</dbReference>
<evidence type="ECO:0000313" key="4">
    <source>
        <dbReference type="EMBL" id="PSN61841.1"/>
    </source>
</evidence>
<dbReference type="STRING" id="1448308.A0A2T2N8Q2"/>
<dbReference type="CDD" id="cd06558">
    <property type="entry name" value="crotonase-like"/>
    <property type="match status" value="1"/>
</dbReference>
<dbReference type="InterPro" id="IPR029045">
    <property type="entry name" value="ClpP/crotonase-like_dom_sf"/>
</dbReference>
<gene>
    <name evidence="4" type="ORF">BS50DRAFT_651271</name>
</gene>
<keyword evidence="5" id="KW-1185">Reference proteome</keyword>
<evidence type="ECO:0000256" key="2">
    <source>
        <dbReference type="ARBA" id="ARBA00005254"/>
    </source>
</evidence>
<comment type="pathway">
    <text evidence="1">Mycotoxin biosynthesis.</text>
</comment>
<comment type="similarity">
    <text evidence="2">Belongs to the enoyl-CoA hydratase/isomerase family.</text>
</comment>
<organism evidence="4 5">
    <name type="scientific">Corynespora cassiicola Philippines</name>
    <dbReference type="NCBI Taxonomy" id="1448308"/>
    <lineage>
        <taxon>Eukaryota</taxon>
        <taxon>Fungi</taxon>
        <taxon>Dikarya</taxon>
        <taxon>Ascomycota</taxon>
        <taxon>Pezizomycotina</taxon>
        <taxon>Dothideomycetes</taxon>
        <taxon>Pleosporomycetidae</taxon>
        <taxon>Pleosporales</taxon>
        <taxon>Corynesporascaceae</taxon>
        <taxon>Corynespora</taxon>
    </lineage>
</organism>
<proteinExistence type="inferred from homology"/>
<dbReference type="EMBL" id="KZ678143">
    <property type="protein sequence ID" value="PSN61841.1"/>
    <property type="molecule type" value="Genomic_DNA"/>
</dbReference>
<dbReference type="Proteomes" id="UP000240883">
    <property type="component" value="Unassembled WGS sequence"/>
</dbReference>
<name>A0A2T2N8Q2_CORCC</name>
<evidence type="ECO:0000256" key="3">
    <source>
        <dbReference type="ARBA" id="ARBA00023026"/>
    </source>
</evidence>
<reference evidence="4 5" key="1">
    <citation type="journal article" date="2018" name="Front. Microbiol.">
        <title>Genome-Wide Analysis of Corynespora cassiicola Leaf Fall Disease Putative Effectors.</title>
        <authorList>
            <person name="Lopez D."/>
            <person name="Ribeiro S."/>
            <person name="Label P."/>
            <person name="Fumanal B."/>
            <person name="Venisse J.S."/>
            <person name="Kohler A."/>
            <person name="de Oliveira R.R."/>
            <person name="Labutti K."/>
            <person name="Lipzen A."/>
            <person name="Lail K."/>
            <person name="Bauer D."/>
            <person name="Ohm R.A."/>
            <person name="Barry K.W."/>
            <person name="Spatafora J."/>
            <person name="Grigoriev I.V."/>
            <person name="Martin F.M."/>
            <person name="Pujade-Renaud V."/>
        </authorList>
    </citation>
    <scope>NUCLEOTIDE SEQUENCE [LARGE SCALE GENOMIC DNA]</scope>
    <source>
        <strain evidence="4 5">Philippines</strain>
    </source>
</reference>
<sequence length="205" mass="22959">MTSPIVLYEKSQDGKATYLTLNCPDRLNAMTEELPHALRAAVRKTSKDPAVYVIVLKGAGKSLYGGYDLRIFVEDAERETTGGSQDVPRGYDPLVDYLFMKENTECFAELFHGAKPTVAEVHGTAVAGESDIALCCDLVVMTEDTRIGYPPARVWRCPTTAMWMAPVGVEKAKRLLLTETLARGRKRRLWGLCSKLFLRISWKRR</sequence>
<dbReference type="SUPFAM" id="SSF52096">
    <property type="entry name" value="ClpP/crotonase"/>
    <property type="match status" value="1"/>
</dbReference>
<evidence type="ECO:0000256" key="1">
    <source>
        <dbReference type="ARBA" id="ARBA00004685"/>
    </source>
</evidence>
<accession>A0A2T2N8Q2</accession>
<evidence type="ECO:0000313" key="5">
    <source>
        <dbReference type="Proteomes" id="UP000240883"/>
    </source>
</evidence>
<dbReference type="InterPro" id="IPR001753">
    <property type="entry name" value="Enoyl-CoA_hydra/iso"/>
</dbReference>
<dbReference type="Pfam" id="PF00378">
    <property type="entry name" value="ECH_1"/>
    <property type="match status" value="1"/>
</dbReference>
<dbReference type="PANTHER" id="PTHR43802:SF1">
    <property type="entry name" value="IP11341P-RELATED"/>
    <property type="match status" value="1"/>
</dbReference>
<dbReference type="AlphaFoldDB" id="A0A2T2N8Q2"/>
<protein>
    <submittedName>
        <fullName evidence="4">ClpP/crotonase</fullName>
    </submittedName>
</protein>
<dbReference type="OrthoDB" id="448450at2759"/>
<dbReference type="PANTHER" id="PTHR43802">
    <property type="entry name" value="ENOYL-COA HYDRATASE"/>
    <property type="match status" value="1"/>
</dbReference>